<feature type="chain" id="PRO_5046511156" description="DUF5666 domain-containing protein" evidence="1">
    <location>
        <begin position="25"/>
        <end position="107"/>
    </location>
</feature>
<name>A0ABS7F941_9NEIS</name>
<comment type="caution">
    <text evidence="2">The sequence shown here is derived from an EMBL/GenBank/DDBJ whole genome shotgun (WGS) entry which is preliminary data.</text>
</comment>
<evidence type="ECO:0008006" key="4">
    <source>
        <dbReference type="Google" id="ProtNLM"/>
    </source>
</evidence>
<reference evidence="2 3" key="1">
    <citation type="submission" date="2021-05" db="EMBL/GenBank/DDBJ databases">
        <title>Draft Whole Genome Sequencing Of Biosensor Chromobacterium violaceum Strain CV026 Reveals A Regulatory RNA In Chromobacterium violaceum Phenotype Regulatory Network.</title>
        <authorList>
            <person name="Hong K.W."/>
            <person name="Chan K.G."/>
            <person name="Chang C.-Y."/>
        </authorList>
    </citation>
    <scope>NUCLEOTIDE SEQUENCE [LARGE SCALE GENOMIC DNA]</scope>
    <source>
        <strain evidence="2 3">ATCC 31532</strain>
    </source>
</reference>
<protein>
    <recommendedName>
        <fullName evidence="4">DUF5666 domain-containing protein</fullName>
    </recommendedName>
</protein>
<gene>
    <name evidence="2" type="ORF">KIF53_03050</name>
</gene>
<dbReference type="EMBL" id="JAHDTB010000001">
    <property type="protein sequence ID" value="MBW8286608.1"/>
    <property type="molecule type" value="Genomic_DNA"/>
</dbReference>
<evidence type="ECO:0000256" key="1">
    <source>
        <dbReference type="SAM" id="SignalP"/>
    </source>
</evidence>
<organism evidence="2 3">
    <name type="scientific">Chromobacterium subtsugae</name>
    <dbReference type="NCBI Taxonomy" id="251747"/>
    <lineage>
        <taxon>Bacteria</taxon>
        <taxon>Pseudomonadati</taxon>
        <taxon>Pseudomonadota</taxon>
        <taxon>Betaproteobacteria</taxon>
        <taxon>Neisseriales</taxon>
        <taxon>Chromobacteriaceae</taxon>
        <taxon>Chromobacterium</taxon>
    </lineage>
</organism>
<evidence type="ECO:0000313" key="2">
    <source>
        <dbReference type="EMBL" id="MBW8286608.1"/>
    </source>
</evidence>
<dbReference type="Proteomes" id="UP000711178">
    <property type="component" value="Unassembled WGS sequence"/>
</dbReference>
<evidence type="ECO:0000313" key="3">
    <source>
        <dbReference type="Proteomes" id="UP000711178"/>
    </source>
</evidence>
<feature type="signal peptide" evidence="1">
    <location>
        <begin position="1"/>
        <end position="24"/>
    </location>
</feature>
<keyword evidence="1" id="KW-0732">Signal</keyword>
<accession>A0ABS7F941</accession>
<keyword evidence="3" id="KW-1185">Reference proteome</keyword>
<sequence>MRRLLAGVLAACGLLASLASLGMAKVPWEHGKLVSVGNAPFNQLAIQRSDGALLTILPSDETGALDKRQLAPFAARAGDKVRFRALRSAQSKLSGEMVVLSQMELER</sequence>
<proteinExistence type="predicted"/>
<dbReference type="RefSeq" id="WP_146008419.1">
    <property type="nucleotide sequence ID" value="NZ_CP142381.1"/>
</dbReference>
<dbReference type="GeneID" id="89687700"/>